<dbReference type="GO" id="GO:0016787">
    <property type="term" value="F:hydrolase activity"/>
    <property type="evidence" value="ECO:0007669"/>
    <property type="project" value="UniProtKB-KW"/>
</dbReference>
<protein>
    <submittedName>
        <fullName evidence="1">Metal-dependent hydrolase</fullName>
    </submittedName>
</protein>
<evidence type="ECO:0000313" key="2">
    <source>
        <dbReference type="Proteomes" id="UP000248544"/>
    </source>
</evidence>
<dbReference type="EMBL" id="POUA01000021">
    <property type="protein sequence ID" value="PZG54150.1"/>
    <property type="molecule type" value="Genomic_DNA"/>
</dbReference>
<keyword evidence="1" id="KW-0378">Hydrolase</keyword>
<dbReference type="Gene3D" id="3.30.980.10">
    <property type="entry name" value="Threonyl-trna Synthetase, Chain A, domain 2"/>
    <property type="match status" value="1"/>
</dbReference>
<reference evidence="1 2" key="1">
    <citation type="submission" date="2018-01" db="EMBL/GenBank/DDBJ databases">
        <title>Draft genome sequence of Sphaerisporangium sp. 7K107.</title>
        <authorList>
            <person name="Sahin N."/>
            <person name="Saygin H."/>
            <person name="Ay H."/>
        </authorList>
    </citation>
    <scope>NUCLEOTIDE SEQUENCE [LARGE SCALE GENOMIC DNA]</scope>
    <source>
        <strain evidence="1 2">7K107</strain>
    </source>
</reference>
<gene>
    <name evidence="1" type="ORF">C1I98_04765</name>
</gene>
<dbReference type="RefSeq" id="WP_111165850.1">
    <property type="nucleotide sequence ID" value="NZ_POUA01000021.1"/>
</dbReference>
<organism evidence="1 2">
    <name type="scientific">Spongiactinospora gelatinilytica</name>
    <dbReference type="NCBI Taxonomy" id="2666298"/>
    <lineage>
        <taxon>Bacteria</taxon>
        <taxon>Bacillati</taxon>
        <taxon>Actinomycetota</taxon>
        <taxon>Actinomycetes</taxon>
        <taxon>Streptosporangiales</taxon>
        <taxon>Streptosporangiaceae</taxon>
        <taxon>Spongiactinospora</taxon>
    </lineage>
</organism>
<name>A0A2W2HTY2_9ACTN</name>
<comment type="caution">
    <text evidence="1">The sequence shown here is derived from an EMBL/GenBank/DDBJ whole genome shotgun (WGS) entry which is preliminary data.</text>
</comment>
<sequence>MNIAGSTRVTYPSGALAGSSPIVATLRRNGGHGVVVTETPFHPLDHTWPDQPADTGTINGVPVTDCVTGAVEHGAATLYLGHEIPVRRGDPGWHWLVVHLTGEPVGDVGETAVLAVEPDTRRALSAGHTACHLTALALNAVLADRWRKPAPADGLGSPDFDQAAISSSRILPGGSLDTYRLGKSLRKKGFSTEGLADDLPGIAKQVGERLTEWIAADAPVRIDAPGPDLVARRTWRCALPEGEAAIPCGGTHLTGTGLLKAVDVTLDLSTDGAELTMRTTVSG</sequence>
<dbReference type="Proteomes" id="UP000248544">
    <property type="component" value="Unassembled WGS sequence"/>
</dbReference>
<proteinExistence type="predicted"/>
<dbReference type="GO" id="GO:0000166">
    <property type="term" value="F:nucleotide binding"/>
    <property type="evidence" value="ECO:0007669"/>
    <property type="project" value="InterPro"/>
</dbReference>
<accession>A0A2W2HTY2</accession>
<evidence type="ECO:0000313" key="1">
    <source>
        <dbReference type="EMBL" id="PZG54150.1"/>
    </source>
</evidence>
<dbReference type="SUPFAM" id="SSF55186">
    <property type="entry name" value="ThrRS/AlaRS common domain"/>
    <property type="match status" value="1"/>
</dbReference>
<keyword evidence="2" id="KW-1185">Reference proteome</keyword>
<dbReference type="InterPro" id="IPR018163">
    <property type="entry name" value="Thr/Ala-tRNA-synth_IIc_edit"/>
</dbReference>
<dbReference type="AlphaFoldDB" id="A0A2W2HTY2"/>